<dbReference type="Proteomes" id="UP001175271">
    <property type="component" value="Unassembled WGS sequence"/>
</dbReference>
<keyword evidence="4" id="KW-1185">Reference proteome</keyword>
<dbReference type="AlphaFoldDB" id="A0AA39LQH9"/>
<evidence type="ECO:0000256" key="2">
    <source>
        <dbReference type="SAM" id="SignalP"/>
    </source>
</evidence>
<name>A0AA39LQH9_9BILA</name>
<sequence>MSRWWSVVLVIGVLVAWALAEEECTKGCDTGYKCEIEQGELTKSDSGPKDDPEDRQNVFANKSFDQAEQSSGKSRSSRIGDAL</sequence>
<feature type="signal peptide" evidence="2">
    <location>
        <begin position="1"/>
        <end position="20"/>
    </location>
</feature>
<gene>
    <name evidence="3" type="ORF">QR680_018550</name>
</gene>
<feature type="chain" id="PRO_5041274103" evidence="2">
    <location>
        <begin position="21"/>
        <end position="83"/>
    </location>
</feature>
<feature type="region of interest" description="Disordered" evidence="1">
    <location>
        <begin position="39"/>
        <end position="83"/>
    </location>
</feature>
<evidence type="ECO:0000313" key="3">
    <source>
        <dbReference type="EMBL" id="KAK0406396.1"/>
    </source>
</evidence>
<comment type="caution">
    <text evidence="3">The sequence shown here is derived from an EMBL/GenBank/DDBJ whole genome shotgun (WGS) entry which is preliminary data.</text>
</comment>
<keyword evidence="2" id="KW-0732">Signal</keyword>
<feature type="compositionally biased region" description="Polar residues" evidence="1">
    <location>
        <begin position="58"/>
        <end position="74"/>
    </location>
</feature>
<evidence type="ECO:0000256" key="1">
    <source>
        <dbReference type="SAM" id="MobiDB-lite"/>
    </source>
</evidence>
<dbReference type="EMBL" id="JAUCMV010000004">
    <property type="protein sequence ID" value="KAK0406396.1"/>
    <property type="molecule type" value="Genomic_DNA"/>
</dbReference>
<protein>
    <submittedName>
        <fullName evidence="3">Uncharacterized protein</fullName>
    </submittedName>
</protein>
<feature type="compositionally biased region" description="Basic and acidic residues" evidence="1">
    <location>
        <begin position="39"/>
        <end position="56"/>
    </location>
</feature>
<proteinExistence type="predicted"/>
<organism evidence="3 4">
    <name type="scientific">Steinernema hermaphroditum</name>
    <dbReference type="NCBI Taxonomy" id="289476"/>
    <lineage>
        <taxon>Eukaryota</taxon>
        <taxon>Metazoa</taxon>
        <taxon>Ecdysozoa</taxon>
        <taxon>Nematoda</taxon>
        <taxon>Chromadorea</taxon>
        <taxon>Rhabditida</taxon>
        <taxon>Tylenchina</taxon>
        <taxon>Panagrolaimomorpha</taxon>
        <taxon>Strongyloidoidea</taxon>
        <taxon>Steinernematidae</taxon>
        <taxon>Steinernema</taxon>
    </lineage>
</organism>
<accession>A0AA39LQH9</accession>
<reference evidence="3" key="1">
    <citation type="submission" date="2023-06" db="EMBL/GenBank/DDBJ databases">
        <title>Genomic analysis of the entomopathogenic nematode Steinernema hermaphroditum.</title>
        <authorList>
            <person name="Schwarz E.M."/>
            <person name="Heppert J.K."/>
            <person name="Baniya A."/>
            <person name="Schwartz H.T."/>
            <person name="Tan C.-H."/>
            <person name="Antoshechkin I."/>
            <person name="Sternberg P.W."/>
            <person name="Goodrich-Blair H."/>
            <person name="Dillman A.R."/>
        </authorList>
    </citation>
    <scope>NUCLEOTIDE SEQUENCE</scope>
    <source>
        <strain evidence="3">PS9179</strain>
        <tissue evidence="3">Whole animal</tissue>
    </source>
</reference>
<evidence type="ECO:0000313" key="4">
    <source>
        <dbReference type="Proteomes" id="UP001175271"/>
    </source>
</evidence>